<dbReference type="eggNOG" id="COG5637">
    <property type="taxonomic scope" value="Bacteria"/>
</dbReference>
<protein>
    <submittedName>
        <fullName evidence="3">Cyclase/dehydrase</fullName>
    </submittedName>
</protein>
<keyword evidence="4" id="KW-1185">Reference proteome</keyword>
<dbReference type="InterPro" id="IPR005031">
    <property type="entry name" value="COQ10_START"/>
</dbReference>
<accession>U5QIN0</accession>
<evidence type="ECO:0000259" key="1">
    <source>
        <dbReference type="Pfam" id="PF03364"/>
    </source>
</evidence>
<dbReference type="Pfam" id="PF03364">
    <property type="entry name" value="Polyketide_cyc"/>
    <property type="match status" value="1"/>
</dbReference>
<dbReference type="AlphaFoldDB" id="U5QIN0"/>
<dbReference type="InterPro" id="IPR047137">
    <property type="entry name" value="ORF3"/>
</dbReference>
<dbReference type="OrthoDB" id="9797595at2"/>
<evidence type="ECO:0000313" key="3">
    <source>
        <dbReference type="EMBL" id="AGY58791.1"/>
    </source>
</evidence>
<dbReference type="Proteomes" id="UP000017396">
    <property type="component" value="Chromosome"/>
</dbReference>
<organism evidence="3 4">
    <name type="scientific">Gloeobacter kilaueensis (strain ATCC BAA-2537 / CCAP 1431/1 / ULC 316 / JS1)</name>
    <dbReference type="NCBI Taxonomy" id="1183438"/>
    <lineage>
        <taxon>Bacteria</taxon>
        <taxon>Bacillati</taxon>
        <taxon>Cyanobacteriota</taxon>
        <taxon>Cyanophyceae</taxon>
        <taxon>Gloeobacterales</taxon>
        <taxon>Gloeobacteraceae</taxon>
        <taxon>Gloeobacter</taxon>
    </lineage>
</organism>
<evidence type="ECO:0000259" key="2">
    <source>
        <dbReference type="Pfam" id="PF11127"/>
    </source>
</evidence>
<dbReference type="KEGG" id="glj:GKIL_2545"/>
<name>U5QIN0_GLOK1</name>
<dbReference type="HOGENOM" id="CLU_079860_0_0_3"/>
<dbReference type="STRING" id="1183438.GKIL_2545"/>
<dbReference type="PANTHER" id="PTHR33824:SF7">
    <property type="entry name" value="POLYKETIDE CYCLASE_DEHYDRASE AND LIPID TRANSPORT SUPERFAMILY PROTEIN"/>
    <property type="match status" value="1"/>
</dbReference>
<dbReference type="PATRIC" id="fig|1183438.3.peg.2507"/>
<dbReference type="Pfam" id="PF11127">
    <property type="entry name" value="YgaP-like_TM"/>
    <property type="match status" value="1"/>
</dbReference>
<dbReference type="SUPFAM" id="SSF55961">
    <property type="entry name" value="Bet v1-like"/>
    <property type="match status" value="1"/>
</dbReference>
<dbReference type="CDD" id="cd07817">
    <property type="entry name" value="SRPBCC_8"/>
    <property type="match status" value="1"/>
</dbReference>
<feature type="domain" description="Coenzyme Q-binding protein COQ10 START" evidence="1">
    <location>
        <begin position="86"/>
        <end position="211"/>
    </location>
</feature>
<feature type="domain" description="Inner membrane protein YgaP-like transmembrane" evidence="2">
    <location>
        <begin position="11"/>
        <end position="70"/>
    </location>
</feature>
<dbReference type="Gene3D" id="3.30.530.20">
    <property type="match status" value="1"/>
</dbReference>
<sequence>MTITRSAGNGRNVGEGERWVSLGSGAVLTLYGLSRGNFGGFLLALLGGGLIYRGASGNCQLYRALGVSTASGASSQPVTVQHAVTINKPVEKVYRFWRDFENLPRFMQHLESVKVYDQERSHWIAKAPAGGKVEWDAEIIDEQENERIAWRSIAPADIDNSGVVRFAPAPEGRGTTVSVELTYAPPAGKVGAALLKLTGEEPDNQVKEDLRLFKQVMEAGEIATTVGQPDGRR</sequence>
<dbReference type="RefSeq" id="WP_023173979.1">
    <property type="nucleotide sequence ID" value="NC_022600.1"/>
</dbReference>
<dbReference type="InterPro" id="IPR021309">
    <property type="entry name" value="YgaP-like_TM"/>
</dbReference>
<dbReference type="EMBL" id="CP003587">
    <property type="protein sequence ID" value="AGY58791.1"/>
    <property type="molecule type" value="Genomic_DNA"/>
</dbReference>
<dbReference type="PANTHER" id="PTHR33824">
    <property type="entry name" value="POLYKETIDE CYCLASE/DEHYDRASE AND LIPID TRANSPORT SUPERFAMILY PROTEIN"/>
    <property type="match status" value="1"/>
</dbReference>
<evidence type="ECO:0000313" key="4">
    <source>
        <dbReference type="Proteomes" id="UP000017396"/>
    </source>
</evidence>
<proteinExistence type="predicted"/>
<reference evidence="3 4" key="1">
    <citation type="journal article" date="2013" name="PLoS ONE">
        <title>Cultivation and Complete Genome Sequencing of Gloeobacter kilaueensis sp. nov., from a Lava Cave in Kilauea Caldera, Hawai'i.</title>
        <authorList>
            <person name="Saw J.H."/>
            <person name="Schatz M."/>
            <person name="Brown M.V."/>
            <person name="Kunkel D.D."/>
            <person name="Foster J.S."/>
            <person name="Shick H."/>
            <person name="Christensen S."/>
            <person name="Hou S."/>
            <person name="Wan X."/>
            <person name="Donachie S.P."/>
        </authorList>
    </citation>
    <scope>NUCLEOTIDE SEQUENCE [LARGE SCALE GENOMIC DNA]</scope>
    <source>
        <strain evidence="4">JS</strain>
    </source>
</reference>
<gene>
    <name evidence="3" type="ORF">GKIL_2545</name>
</gene>
<dbReference type="InterPro" id="IPR023393">
    <property type="entry name" value="START-like_dom_sf"/>
</dbReference>